<dbReference type="Gene3D" id="1.20.1440.20">
    <property type="entry name" value="LemA-like domain"/>
    <property type="match status" value="1"/>
</dbReference>
<dbReference type="eggNOG" id="COG1704">
    <property type="taxonomic scope" value="Bacteria"/>
</dbReference>
<dbReference type="InterPro" id="IPR007156">
    <property type="entry name" value="MamQ_LemA"/>
</dbReference>
<dbReference type="PANTHER" id="PTHR34478:SF2">
    <property type="entry name" value="MEMBRANE PROTEIN"/>
    <property type="match status" value="1"/>
</dbReference>
<dbReference type="HOGENOM" id="CLU_056714_0_1_0"/>
<evidence type="ECO:0000256" key="1">
    <source>
        <dbReference type="ARBA" id="ARBA00004167"/>
    </source>
</evidence>
<evidence type="ECO:0000313" key="8">
    <source>
        <dbReference type="EMBL" id="GAK56261.1"/>
    </source>
</evidence>
<dbReference type="SUPFAM" id="SSF140478">
    <property type="entry name" value="LemA-like"/>
    <property type="match status" value="1"/>
</dbReference>
<feature type="region of interest" description="Disordered" evidence="6">
    <location>
        <begin position="19"/>
        <end position="42"/>
    </location>
</feature>
<dbReference type="Proteomes" id="UP000030661">
    <property type="component" value="Unassembled WGS sequence"/>
</dbReference>
<evidence type="ECO:0000256" key="5">
    <source>
        <dbReference type="ARBA" id="ARBA00023136"/>
    </source>
</evidence>
<feature type="compositionally biased region" description="Basic and acidic residues" evidence="6">
    <location>
        <begin position="19"/>
        <end position="37"/>
    </location>
</feature>
<keyword evidence="3 7" id="KW-0812">Transmembrane</keyword>
<comment type="subcellular location">
    <subcellularLocation>
        <location evidence="1">Membrane</location>
        <topology evidence="1">Single-pass membrane protein</topology>
    </subcellularLocation>
</comment>
<keyword evidence="4 7" id="KW-1133">Transmembrane helix</keyword>
<keyword evidence="5 7" id="KW-0472">Membrane</keyword>
<dbReference type="AlphaFoldDB" id="A0A081BVA6"/>
<evidence type="ECO:0000256" key="2">
    <source>
        <dbReference type="ARBA" id="ARBA00008854"/>
    </source>
</evidence>
<dbReference type="InterPro" id="IPR023353">
    <property type="entry name" value="LemA-like_dom_sf"/>
</dbReference>
<dbReference type="PANTHER" id="PTHR34478">
    <property type="entry name" value="PROTEIN LEMA"/>
    <property type="match status" value="1"/>
</dbReference>
<gene>
    <name evidence="8" type="ORF">U27_03223</name>
</gene>
<feature type="transmembrane region" description="Helical" evidence="7">
    <location>
        <begin position="69"/>
        <end position="90"/>
    </location>
</feature>
<comment type="similarity">
    <text evidence="2">Belongs to the LemA family.</text>
</comment>
<evidence type="ECO:0000256" key="4">
    <source>
        <dbReference type="ARBA" id="ARBA00022989"/>
    </source>
</evidence>
<proteinExistence type="inferred from homology"/>
<dbReference type="EMBL" id="DF820464">
    <property type="protein sequence ID" value="GAK56261.1"/>
    <property type="molecule type" value="Genomic_DNA"/>
</dbReference>
<name>A0A081BVA6_VECG1</name>
<protein>
    <submittedName>
        <fullName evidence="8">LemA family protein</fullName>
    </submittedName>
</protein>
<evidence type="ECO:0000313" key="9">
    <source>
        <dbReference type="Proteomes" id="UP000030661"/>
    </source>
</evidence>
<dbReference type="STRING" id="1499967.U27_03223"/>
<evidence type="ECO:0000256" key="3">
    <source>
        <dbReference type="ARBA" id="ARBA00022692"/>
    </source>
</evidence>
<sequence length="263" mass="30021">MSKHLEEKIQNEIQQRVFEEEEKKHQREGDLASHEALSEVSGLSPQEIEQIAKNVRQEMLQQEQARKKFVRNSIIAGIVIIVLFTGTLMFQYNHIVSLNEEVQTKWGQVENVYQRRLDLIPNLVNTVKAYAEHEKELIQMLTDARAQAGGVLNLSAESLDMQALQQFQAAQNQLSSALQRMMVLVEDNPNIKADQNFLALQAQLEGSENRIAVERKRFNEAVQAYNSYIKRFPRNITAGLFGFNQKAYFQADAGAEKAPNVTF</sequence>
<evidence type="ECO:0000256" key="7">
    <source>
        <dbReference type="SAM" id="Phobius"/>
    </source>
</evidence>
<evidence type="ECO:0000256" key="6">
    <source>
        <dbReference type="SAM" id="MobiDB-lite"/>
    </source>
</evidence>
<keyword evidence="9" id="KW-1185">Reference proteome</keyword>
<accession>A0A081BVA6</accession>
<dbReference type="GO" id="GO:0016020">
    <property type="term" value="C:membrane"/>
    <property type="evidence" value="ECO:0007669"/>
    <property type="project" value="UniProtKB-SubCell"/>
</dbReference>
<reference evidence="8" key="1">
    <citation type="journal article" date="2015" name="PeerJ">
        <title>First genomic representation of candidate bacterial phylum KSB3 points to enhanced environmental sensing as a trigger of wastewater bulking.</title>
        <authorList>
            <person name="Sekiguchi Y."/>
            <person name="Ohashi A."/>
            <person name="Parks D.H."/>
            <person name="Yamauchi T."/>
            <person name="Tyson G.W."/>
            <person name="Hugenholtz P."/>
        </authorList>
    </citation>
    <scope>NUCLEOTIDE SEQUENCE [LARGE SCALE GENOMIC DNA]</scope>
</reference>
<organism evidence="8">
    <name type="scientific">Vecturithrix granuli</name>
    <dbReference type="NCBI Taxonomy" id="1499967"/>
    <lineage>
        <taxon>Bacteria</taxon>
        <taxon>Candidatus Moduliflexota</taxon>
        <taxon>Candidatus Vecturitrichia</taxon>
        <taxon>Candidatus Vecturitrichales</taxon>
        <taxon>Candidatus Vecturitrichaceae</taxon>
        <taxon>Candidatus Vecturithrix</taxon>
    </lineage>
</organism>
<dbReference type="Pfam" id="PF04011">
    <property type="entry name" value="LemA"/>
    <property type="match status" value="1"/>
</dbReference>